<dbReference type="STRING" id="327939.BIW53_15785"/>
<evidence type="ECO:0000313" key="3">
    <source>
        <dbReference type="EMBL" id="OHU94525.1"/>
    </source>
</evidence>
<comment type="caution">
    <text evidence="3">The sequence shown here is derived from an EMBL/GenBank/DDBJ whole genome shotgun (WGS) entry which is preliminary data.</text>
</comment>
<dbReference type="InterPro" id="IPR012341">
    <property type="entry name" value="6hp_glycosidase-like_sf"/>
</dbReference>
<dbReference type="PROSITE" id="PS00928">
    <property type="entry name" value="TREHALASE_2"/>
    <property type="match status" value="1"/>
</dbReference>
<dbReference type="PANTHER" id="PTHR23403">
    <property type="entry name" value="TREHALASE"/>
    <property type="match status" value="1"/>
</dbReference>
<dbReference type="InterPro" id="IPR018232">
    <property type="entry name" value="Glyco_hydro_37_CS"/>
</dbReference>
<keyword evidence="2" id="KW-0326">Glycosidase</keyword>
<dbReference type="SUPFAM" id="SSF48208">
    <property type="entry name" value="Six-hairpin glycosidases"/>
    <property type="match status" value="1"/>
</dbReference>
<protein>
    <submittedName>
        <fullName evidence="3">Alpha,alpha-trehalase</fullName>
    </submittedName>
</protein>
<dbReference type="Proteomes" id="UP000180253">
    <property type="component" value="Unassembled WGS sequence"/>
</dbReference>
<evidence type="ECO:0000256" key="2">
    <source>
        <dbReference type="ARBA" id="ARBA00023295"/>
    </source>
</evidence>
<organism evidence="3 4">
    <name type="scientific">Pseudoalteromonas byunsanensis</name>
    <dbReference type="NCBI Taxonomy" id="327939"/>
    <lineage>
        <taxon>Bacteria</taxon>
        <taxon>Pseudomonadati</taxon>
        <taxon>Pseudomonadota</taxon>
        <taxon>Gammaproteobacteria</taxon>
        <taxon>Alteromonadales</taxon>
        <taxon>Pseudoalteromonadaceae</taxon>
        <taxon>Pseudoalteromonas</taxon>
    </lineage>
</organism>
<keyword evidence="4" id="KW-1185">Reference proteome</keyword>
<dbReference type="AlphaFoldDB" id="A0A1S1N523"/>
<evidence type="ECO:0000256" key="1">
    <source>
        <dbReference type="ARBA" id="ARBA00022801"/>
    </source>
</evidence>
<sequence length="499" mass="57207">MKFEYCTLFKDVQLSGIFADSKVFADAIPKTSWESAQQAYEQHDLPMDNEALKCFVDTHFTFAAQPELQALGEVGSVADYIETLWSKLQRKAFHSTNNSLLTLDNDYVVPGGRFNEIYYWDSYFTALGLEDSGNISLIEAMVENFVSLIERYGCVPNGNRIYYTSRSQPPVLALMVRLLLPYKKSDIKWLKRMVEAMQQEHDFWHQGEGQLEHSNSVHRRVVRLFNGMQLNRYWDDKPEPRPESYAEDICDANKLPPSQRESFFRNIRAACESGWDFSARWLDDPASLLSINTTNRVPVDLNALLYLLEDILAQCLTMLSENTRSAAFKKRARLRKNAIEQLLWSDELNWFCDYDLTHNKPSKVLSLAGCVPLYAGIASSQQAQLIGEKLSHEFLHQGGLVSCLSKTSQQWDSPNGWAPLHWFAIKGLRDYGQFELAQDIAMRWLNMVKQDFATRHCLLEKYNVCEPKKTAGGGEYQVQQGFGWTNGVTSRLQTLYDEA</sequence>
<dbReference type="InterPro" id="IPR008928">
    <property type="entry name" value="6-hairpin_glycosidase_sf"/>
</dbReference>
<name>A0A1S1N523_9GAMM</name>
<gene>
    <name evidence="3" type="ORF">BIW53_15785</name>
</gene>
<accession>A0A1S1N523</accession>
<proteinExistence type="predicted"/>
<dbReference type="GO" id="GO:0004555">
    <property type="term" value="F:alpha,alpha-trehalase activity"/>
    <property type="evidence" value="ECO:0007669"/>
    <property type="project" value="InterPro"/>
</dbReference>
<dbReference type="EMBL" id="MNAN01000034">
    <property type="protein sequence ID" value="OHU94525.1"/>
    <property type="molecule type" value="Genomic_DNA"/>
</dbReference>
<dbReference type="PROSITE" id="PS00927">
    <property type="entry name" value="TREHALASE_1"/>
    <property type="match status" value="1"/>
</dbReference>
<dbReference type="OrthoDB" id="106887at2"/>
<reference evidence="3 4" key="1">
    <citation type="submission" date="2016-10" db="EMBL/GenBank/DDBJ databases">
        <title>Pseudoalteromonas amylolytica sp. nov., isolated from the surface seawater.</title>
        <authorList>
            <person name="Wu Y.-H."/>
            <person name="Cheng H."/>
            <person name="Jin X.-B."/>
            <person name="Wang C.-S."/>
            <person name="Xu X.-W."/>
        </authorList>
    </citation>
    <scope>NUCLEOTIDE SEQUENCE [LARGE SCALE GENOMIC DNA]</scope>
    <source>
        <strain evidence="3 4">JCM 12483</strain>
    </source>
</reference>
<dbReference type="InterPro" id="IPR001661">
    <property type="entry name" value="Glyco_hydro_37"/>
</dbReference>
<dbReference type="PANTHER" id="PTHR23403:SF1">
    <property type="entry name" value="TREHALASE"/>
    <property type="match status" value="1"/>
</dbReference>
<evidence type="ECO:0000313" key="4">
    <source>
        <dbReference type="Proteomes" id="UP000180253"/>
    </source>
</evidence>
<keyword evidence="1" id="KW-0378">Hydrolase</keyword>
<dbReference type="Gene3D" id="1.50.10.10">
    <property type="match status" value="1"/>
</dbReference>
<dbReference type="RefSeq" id="WP_070992993.1">
    <property type="nucleotide sequence ID" value="NZ_CBCSHD010000010.1"/>
</dbReference>
<dbReference type="GO" id="GO:0005993">
    <property type="term" value="P:trehalose catabolic process"/>
    <property type="evidence" value="ECO:0007669"/>
    <property type="project" value="TreeGrafter"/>
</dbReference>
<dbReference type="Pfam" id="PF01204">
    <property type="entry name" value="Trehalase"/>
    <property type="match status" value="1"/>
</dbReference>
<dbReference type="PRINTS" id="PR00744">
    <property type="entry name" value="GLHYDRLASE37"/>
</dbReference>